<dbReference type="PANTHER" id="PTHR43690:SF34">
    <property type="entry name" value="ZINC PROTEASE PQQL-LIKE"/>
    <property type="match status" value="1"/>
</dbReference>
<feature type="region of interest" description="Disordered" evidence="6">
    <location>
        <begin position="935"/>
        <end position="963"/>
    </location>
</feature>
<dbReference type="Pfam" id="PF05193">
    <property type="entry name" value="Peptidase_M16_C"/>
    <property type="match status" value="2"/>
</dbReference>
<dbReference type="PANTHER" id="PTHR43690">
    <property type="entry name" value="NARDILYSIN"/>
    <property type="match status" value="1"/>
</dbReference>
<dbReference type="Proteomes" id="UP000472320">
    <property type="component" value="Unassembled WGS sequence"/>
</dbReference>
<dbReference type="AlphaFoldDB" id="A0A6L6QGQ9"/>
<protein>
    <submittedName>
        <fullName evidence="10">Insulinase family protein</fullName>
    </submittedName>
</protein>
<evidence type="ECO:0000313" key="11">
    <source>
        <dbReference type="Proteomes" id="UP000472320"/>
    </source>
</evidence>
<evidence type="ECO:0000256" key="1">
    <source>
        <dbReference type="ARBA" id="ARBA00007261"/>
    </source>
</evidence>
<feature type="domain" description="Peptidase M16 C-terminal" evidence="9">
    <location>
        <begin position="207"/>
        <end position="388"/>
    </location>
</feature>
<feature type="domain" description="Peptidase M16 N-terminal" evidence="8">
    <location>
        <begin position="50"/>
        <end position="168"/>
    </location>
</feature>
<dbReference type="EMBL" id="WNKX01000007">
    <property type="protein sequence ID" value="MTW11300.1"/>
    <property type="molecule type" value="Genomic_DNA"/>
</dbReference>
<dbReference type="InterPro" id="IPR007863">
    <property type="entry name" value="Peptidase_M16_C"/>
</dbReference>
<keyword evidence="4" id="KW-0862">Zinc</keyword>
<evidence type="ECO:0000259" key="9">
    <source>
        <dbReference type="Pfam" id="PF05193"/>
    </source>
</evidence>
<feature type="chain" id="PRO_5027084043" evidence="7">
    <location>
        <begin position="22"/>
        <end position="963"/>
    </location>
</feature>
<evidence type="ECO:0000256" key="7">
    <source>
        <dbReference type="SAM" id="SignalP"/>
    </source>
</evidence>
<dbReference type="GO" id="GO:0008237">
    <property type="term" value="F:metallopeptidase activity"/>
    <property type="evidence" value="ECO:0007669"/>
    <property type="project" value="UniProtKB-KW"/>
</dbReference>
<dbReference type="Pfam" id="PF00675">
    <property type="entry name" value="Peptidase_M16"/>
    <property type="match status" value="1"/>
</dbReference>
<keyword evidence="7" id="KW-0732">Signal</keyword>
<accession>A0A6L6QGQ9</accession>
<evidence type="ECO:0000313" key="10">
    <source>
        <dbReference type="EMBL" id="MTW11300.1"/>
    </source>
</evidence>
<evidence type="ECO:0000256" key="5">
    <source>
        <dbReference type="ARBA" id="ARBA00023049"/>
    </source>
</evidence>
<evidence type="ECO:0000256" key="6">
    <source>
        <dbReference type="SAM" id="MobiDB-lite"/>
    </source>
</evidence>
<feature type="domain" description="Peptidase M16 C-terminal" evidence="9">
    <location>
        <begin position="689"/>
        <end position="865"/>
    </location>
</feature>
<dbReference type="InterPro" id="IPR050626">
    <property type="entry name" value="Peptidase_M16"/>
</dbReference>
<evidence type="ECO:0000256" key="2">
    <source>
        <dbReference type="ARBA" id="ARBA00022670"/>
    </source>
</evidence>
<dbReference type="InterPro" id="IPR011249">
    <property type="entry name" value="Metalloenz_LuxS/M16"/>
</dbReference>
<dbReference type="GO" id="GO:0046872">
    <property type="term" value="F:metal ion binding"/>
    <property type="evidence" value="ECO:0007669"/>
    <property type="project" value="InterPro"/>
</dbReference>
<dbReference type="Gene3D" id="3.30.830.10">
    <property type="entry name" value="Metalloenzyme, LuxS/M16 peptidase-like"/>
    <property type="match status" value="4"/>
</dbReference>
<organism evidence="10 11">
    <name type="scientific">Massilia eburnea</name>
    <dbReference type="NCBI Taxonomy" id="1776165"/>
    <lineage>
        <taxon>Bacteria</taxon>
        <taxon>Pseudomonadati</taxon>
        <taxon>Pseudomonadota</taxon>
        <taxon>Betaproteobacteria</taxon>
        <taxon>Burkholderiales</taxon>
        <taxon>Oxalobacteraceae</taxon>
        <taxon>Telluria group</taxon>
        <taxon>Massilia</taxon>
    </lineage>
</organism>
<dbReference type="RefSeq" id="WP_155454255.1">
    <property type="nucleotide sequence ID" value="NZ_WNKX01000007.1"/>
</dbReference>
<dbReference type="SUPFAM" id="SSF63411">
    <property type="entry name" value="LuxS/MPP-like metallohydrolase"/>
    <property type="match status" value="3"/>
</dbReference>
<gene>
    <name evidence="10" type="ORF">GM658_11915</name>
</gene>
<keyword evidence="2" id="KW-0645">Protease</keyword>
<feature type="signal peptide" evidence="7">
    <location>
        <begin position="1"/>
        <end position="21"/>
    </location>
</feature>
<dbReference type="InterPro" id="IPR011765">
    <property type="entry name" value="Pept_M16_N"/>
</dbReference>
<sequence>MKLLKFFLSAALACCAFVASAAPELASQLPLDPLVKVGKLPNGLTYYIRQNQRPEKRVELRLVVRAGSVLEDEDQLGLAHFTEHMAFNGSTHFKRHELVSWLQSVGVKFGADLNAYTSFDETVYMLPIPVDRKENLDKGLLVLEDWAQGVTFNDADIDSERGIVLEELRLGKGATDRMNKVLLPKIFNGSLYAHRLPIGKEEILKTFKPEVIRRFYKDWYRPDLMAVMVVGDVDPQEAERLVISHFSRLVNPANPRPRNYAEIPERKASEAIVVTDRESPSNLVTIRYPFMQRTESKTVGEYRKEIVEQLSAAMLSQRIAELSQQSNPPFLQGYSSMAKAVHGYRSFVSSAVVGKAGALPAIRAVVEEGERARQLGFSAAELERTKRSMARYVETLYNERDKTESAVHVAEYTRHFLDGESMPGIENEYNYHKDLLPGVTLEEVNAQVRSAIPVGQKKLIIFMGNDKSGTVVPDGKQMLATVDEAEKATMAAHEEKALAASLLAHPPKPGRIVKESEDKALGVTELLLSNGVKVLLKPTDFKNDQVLMNSTRFGGQSMADEGDIVNARYASAILASMGVKDYAPLDLQKILAGRSVRSAYAIGNVTEGFGGGSSSADVETMLQLAYLQMTQPRRDQALFDVFIDKQQEQARNALARPDAVLVDTMRTTLYGNHPRVPLTPRPEELDGIRLDRVMEMHKERLSSAYGMTFVFVGSFELAKIKPLIATYIGGMPATKIPTAYKDRNVRPVRGVVKKEVRRGREAKSQVDIAFTGDAKVDEVEQMRLRALIEIMQIKATEALREQRGLVYTASITGGMGRYPYGNYSINIGLPTAPENVDKAIEATFAEVRKLQEKGPEEADLAKVKENWTANYRKALRENGWWAGNLQLSVVNKTDPKLLLRQNEMIASLTAADVQAAAKRYFDFNNYVQVVLHPAEEKSDAKPEASPVAKPEAAAEAGKLPAGS</sequence>
<comment type="similarity">
    <text evidence="1">Belongs to the peptidase M16 family.</text>
</comment>
<keyword evidence="5" id="KW-0482">Metalloprotease</keyword>
<comment type="caution">
    <text evidence="10">The sequence shown here is derived from an EMBL/GenBank/DDBJ whole genome shotgun (WGS) entry which is preliminary data.</text>
</comment>
<dbReference type="OrthoDB" id="9811314at2"/>
<evidence type="ECO:0000256" key="3">
    <source>
        <dbReference type="ARBA" id="ARBA00022801"/>
    </source>
</evidence>
<name>A0A6L6QGQ9_9BURK</name>
<evidence type="ECO:0000259" key="8">
    <source>
        <dbReference type="Pfam" id="PF00675"/>
    </source>
</evidence>
<dbReference type="GO" id="GO:0006508">
    <property type="term" value="P:proteolysis"/>
    <property type="evidence" value="ECO:0007669"/>
    <property type="project" value="UniProtKB-KW"/>
</dbReference>
<reference evidence="10 11" key="1">
    <citation type="submission" date="2019-11" db="EMBL/GenBank/DDBJ databases">
        <title>Type strains purchased from KCTC, JCM and DSMZ.</title>
        <authorList>
            <person name="Lu H."/>
        </authorList>
    </citation>
    <scope>NUCLEOTIDE SEQUENCE [LARGE SCALE GENOMIC DNA]</scope>
    <source>
        <strain evidence="10 11">JCM 31587</strain>
    </source>
</reference>
<keyword evidence="11" id="KW-1185">Reference proteome</keyword>
<evidence type="ECO:0000256" key="4">
    <source>
        <dbReference type="ARBA" id="ARBA00022833"/>
    </source>
</evidence>
<keyword evidence="3" id="KW-0378">Hydrolase</keyword>
<proteinExistence type="inferred from homology"/>